<dbReference type="Gene3D" id="3.40.50.720">
    <property type="entry name" value="NAD(P)-binding Rossmann-like Domain"/>
    <property type="match status" value="1"/>
</dbReference>
<reference evidence="3 4" key="1">
    <citation type="submission" date="2020-04" db="EMBL/GenBank/DDBJ databases">
        <title>Novel species.</title>
        <authorList>
            <person name="Teo W.F.A."/>
            <person name="Lipun K."/>
            <person name="Srisuk N."/>
            <person name="Duangmal K."/>
        </authorList>
    </citation>
    <scope>NUCLEOTIDE SEQUENCE [LARGE SCALE GENOMIC DNA]</scope>
    <source>
        <strain evidence="3 4">K13G38</strain>
    </source>
</reference>
<feature type="domain" description="Ketoreductase" evidence="2">
    <location>
        <begin position="9"/>
        <end position="187"/>
    </location>
</feature>
<accession>A0ABX1J996</accession>
<dbReference type="InterPro" id="IPR036291">
    <property type="entry name" value="NAD(P)-bd_dom_sf"/>
</dbReference>
<dbReference type="RefSeq" id="WP_168519161.1">
    <property type="nucleotide sequence ID" value="NZ_JAAXLS010000020.1"/>
</dbReference>
<name>A0ABX1J996_9PSEU</name>
<comment type="similarity">
    <text evidence="1">Belongs to the short-chain dehydrogenases/reductases (SDR) family.</text>
</comment>
<dbReference type="EC" id="1.1.1.47" evidence="3"/>
<organism evidence="3 4">
    <name type="scientific">Amycolatopsis acididurans</name>
    <dbReference type="NCBI Taxonomy" id="2724524"/>
    <lineage>
        <taxon>Bacteria</taxon>
        <taxon>Bacillati</taxon>
        <taxon>Actinomycetota</taxon>
        <taxon>Actinomycetes</taxon>
        <taxon>Pseudonocardiales</taxon>
        <taxon>Pseudonocardiaceae</taxon>
        <taxon>Amycolatopsis</taxon>
    </lineage>
</organism>
<dbReference type="Pfam" id="PF13561">
    <property type="entry name" value="adh_short_C2"/>
    <property type="match status" value="1"/>
</dbReference>
<dbReference type="SMART" id="SM00822">
    <property type="entry name" value="PKS_KR"/>
    <property type="match status" value="1"/>
</dbReference>
<dbReference type="PROSITE" id="PS00061">
    <property type="entry name" value="ADH_SHORT"/>
    <property type="match status" value="1"/>
</dbReference>
<dbReference type="InterPro" id="IPR002347">
    <property type="entry name" value="SDR_fam"/>
</dbReference>
<proteinExistence type="inferred from homology"/>
<dbReference type="PRINTS" id="PR00080">
    <property type="entry name" value="SDRFAMILY"/>
</dbReference>
<keyword evidence="4" id="KW-1185">Reference proteome</keyword>
<keyword evidence="3" id="KW-0560">Oxidoreductase</keyword>
<gene>
    <name evidence="3" type="ORF">HFP15_24890</name>
</gene>
<dbReference type="SUPFAM" id="SSF51735">
    <property type="entry name" value="NAD(P)-binding Rossmann-fold domains"/>
    <property type="match status" value="1"/>
</dbReference>
<dbReference type="PANTHER" id="PTHR42760">
    <property type="entry name" value="SHORT-CHAIN DEHYDROGENASES/REDUCTASES FAMILY MEMBER"/>
    <property type="match status" value="1"/>
</dbReference>
<evidence type="ECO:0000256" key="1">
    <source>
        <dbReference type="ARBA" id="ARBA00006484"/>
    </source>
</evidence>
<evidence type="ECO:0000313" key="3">
    <source>
        <dbReference type="EMBL" id="NKQ56119.1"/>
    </source>
</evidence>
<dbReference type="PANTHER" id="PTHR42760:SF40">
    <property type="entry name" value="3-OXOACYL-[ACYL-CARRIER-PROTEIN] REDUCTASE, CHLOROPLASTIC"/>
    <property type="match status" value="1"/>
</dbReference>
<dbReference type="Proteomes" id="UP000715441">
    <property type="component" value="Unassembled WGS sequence"/>
</dbReference>
<comment type="caution">
    <text evidence="3">The sequence shown here is derived from an EMBL/GenBank/DDBJ whole genome shotgun (WGS) entry which is preliminary data.</text>
</comment>
<dbReference type="GO" id="GO:0047936">
    <property type="term" value="F:glucose 1-dehydrogenase [NAD(P)+] activity"/>
    <property type="evidence" value="ECO:0007669"/>
    <property type="project" value="UniProtKB-EC"/>
</dbReference>
<dbReference type="InterPro" id="IPR057326">
    <property type="entry name" value="KR_dom"/>
</dbReference>
<evidence type="ECO:0000313" key="4">
    <source>
        <dbReference type="Proteomes" id="UP000715441"/>
    </source>
</evidence>
<dbReference type="PRINTS" id="PR00081">
    <property type="entry name" value="GDHRDH"/>
</dbReference>
<dbReference type="NCBIfam" id="NF009466">
    <property type="entry name" value="PRK12826.1-2"/>
    <property type="match status" value="1"/>
</dbReference>
<evidence type="ECO:0000259" key="2">
    <source>
        <dbReference type="SMART" id="SM00822"/>
    </source>
</evidence>
<dbReference type="InterPro" id="IPR020904">
    <property type="entry name" value="Sc_DH/Rdtase_CS"/>
</dbReference>
<dbReference type="NCBIfam" id="NF005559">
    <property type="entry name" value="PRK07231.1"/>
    <property type="match status" value="1"/>
</dbReference>
<sequence length="251" mass="26155">MMQCDLSGHVAVVTGAGSGLGASTAIALARSGATVVCVGRRRAPLEHTVETVCQGGGRGVAYSLDVRDQDAVAAVFGQIIDRFGSLDVLVNNAAVVHEADAVEVSPGDWRQVVDINLTGAFFCAQAFARQSPDRERTIVNISSIAGASGVAGQAAYSASKGGIEALTRSLAIEFVRRRIRVNAVAPGYLDTEMPAAIVADPEQNRRLMRKIPMYRLGQPDEVAPAVVFLASPLASYVTGAVLAVDGGYAAR</sequence>
<dbReference type="EMBL" id="JAAXLS010000020">
    <property type="protein sequence ID" value="NKQ56119.1"/>
    <property type="molecule type" value="Genomic_DNA"/>
</dbReference>
<protein>
    <submittedName>
        <fullName evidence="3">Glucose 1-dehydrogenase</fullName>
        <ecNumber evidence="3">1.1.1.47</ecNumber>
    </submittedName>
</protein>